<dbReference type="FunCoup" id="A0A2G5DP85">
    <property type="interactions" value="1445"/>
</dbReference>
<dbReference type="InParanoid" id="A0A2G5DP85"/>
<evidence type="ECO:0000256" key="1">
    <source>
        <dbReference type="SAM" id="MobiDB-lite"/>
    </source>
</evidence>
<dbReference type="Proteomes" id="UP000230069">
    <property type="component" value="Unassembled WGS sequence"/>
</dbReference>
<dbReference type="AlphaFoldDB" id="A0A2G5DP85"/>
<protein>
    <submittedName>
        <fullName evidence="2">Uncharacterized protein</fullName>
    </submittedName>
</protein>
<keyword evidence="3" id="KW-1185">Reference proteome</keyword>
<reference evidence="2 3" key="1">
    <citation type="submission" date="2017-09" db="EMBL/GenBank/DDBJ databases">
        <title>WGS assembly of Aquilegia coerulea Goldsmith.</title>
        <authorList>
            <person name="Hodges S."/>
            <person name="Kramer E."/>
            <person name="Nordborg M."/>
            <person name="Tomkins J."/>
            <person name="Borevitz J."/>
            <person name="Derieg N."/>
            <person name="Yan J."/>
            <person name="Mihaltcheva S."/>
            <person name="Hayes R.D."/>
            <person name="Rokhsar D."/>
        </authorList>
    </citation>
    <scope>NUCLEOTIDE SEQUENCE [LARGE SCALE GENOMIC DNA]</scope>
    <source>
        <strain evidence="3">cv. Goldsmith</strain>
    </source>
</reference>
<feature type="compositionally biased region" description="Pro residues" evidence="1">
    <location>
        <begin position="68"/>
        <end position="83"/>
    </location>
</feature>
<accession>A0A2G5DP85</accession>
<feature type="region of interest" description="Disordered" evidence="1">
    <location>
        <begin position="68"/>
        <end position="98"/>
    </location>
</feature>
<dbReference type="EMBL" id="KZ305034">
    <property type="protein sequence ID" value="PIA45308.1"/>
    <property type="molecule type" value="Genomic_DNA"/>
</dbReference>
<evidence type="ECO:0000313" key="2">
    <source>
        <dbReference type="EMBL" id="PIA45308.1"/>
    </source>
</evidence>
<gene>
    <name evidence="2" type="ORF">AQUCO_01700680v1</name>
</gene>
<proteinExistence type="predicted"/>
<organism evidence="2 3">
    <name type="scientific">Aquilegia coerulea</name>
    <name type="common">Rocky mountain columbine</name>
    <dbReference type="NCBI Taxonomy" id="218851"/>
    <lineage>
        <taxon>Eukaryota</taxon>
        <taxon>Viridiplantae</taxon>
        <taxon>Streptophyta</taxon>
        <taxon>Embryophyta</taxon>
        <taxon>Tracheophyta</taxon>
        <taxon>Spermatophyta</taxon>
        <taxon>Magnoliopsida</taxon>
        <taxon>Ranunculales</taxon>
        <taxon>Ranunculaceae</taxon>
        <taxon>Thalictroideae</taxon>
        <taxon>Aquilegia</taxon>
    </lineage>
</organism>
<evidence type="ECO:0000313" key="3">
    <source>
        <dbReference type="Proteomes" id="UP000230069"/>
    </source>
</evidence>
<name>A0A2G5DP85_AQUCA</name>
<dbReference type="STRING" id="218851.A0A2G5DP85"/>
<dbReference type="PANTHER" id="PTHR36749:SF1">
    <property type="entry name" value="F7O18.3 PROTEIN"/>
    <property type="match status" value="1"/>
</dbReference>
<dbReference type="OrthoDB" id="64928at2759"/>
<sequence>MKAYIRSNPLKFRLYRNDRSESARWIEIESVTVSAVHPTPPPFEEVTEVFFPSCSICLMEDNLFLGLPPPSAPPPPSPPPPPSVSEQPPKACNSTPAPVPILKSALKRKNPSENPTEEIAAASQKGVRFKTTVEASETQVIEAMRKIASHIKNPTKFNKASKLAVQLIQAGSVKPGTGDYFLAILEAAMSLATASSDPSLRAEYHSLFIAAQDVADVLSKKQRNQLTSWSIRAVVGTDLYTDDSFVFSKAAGRIKEIISSLPVATNDDDVEEAAVLSDENHAASADGQDQENVHSAASVQSIENAEFDPFGLDALLADRSKKDERPKGKKQALALSRKAEEEESKRFLRSQREAVIFCLEIAAGRYRVPWCQTVIDILVKHAFDNIERFTSQQRHAIQNLWVSVREQQTRRKQGKSANGKLDMNGFERLQEKYANEKMSIRHSVGGGTRRAEQWLG</sequence>
<dbReference type="PANTHER" id="PTHR36749">
    <property type="entry name" value="F7O18.3 PROTEIN"/>
    <property type="match status" value="1"/>
</dbReference>